<evidence type="ECO:0000313" key="4">
    <source>
        <dbReference type="Proteomes" id="UP000288587"/>
    </source>
</evidence>
<feature type="domain" description="DUF3592" evidence="2">
    <location>
        <begin position="45"/>
        <end position="127"/>
    </location>
</feature>
<dbReference type="AlphaFoldDB" id="A0A437LAH8"/>
<accession>A0A437LAH8</accession>
<gene>
    <name evidence="3" type="ORF">EOD73_16890</name>
</gene>
<proteinExistence type="predicted"/>
<name>A0A437LAH8_9BURK</name>
<keyword evidence="1" id="KW-0812">Transmembrane</keyword>
<keyword evidence="1" id="KW-1133">Transmembrane helix</keyword>
<evidence type="ECO:0000313" key="3">
    <source>
        <dbReference type="EMBL" id="RVT82410.1"/>
    </source>
</evidence>
<sequence length="160" mass="17233">MPSKSVSAGLEAAVFVSMGLVCAFYVLWLAVDVWKVRQSLDGTRVEGRVVAVQVRDGGRKVGHCLDLAYTYDFEGGHFSGRNRSFGTAPCGPQARVEELARAYVPGAPIDVYVNPKDIFESVLHPGVMEGGTWTSIGVFGLLAVACGWLAVVTLRDEQRA</sequence>
<reference evidence="3 4" key="1">
    <citation type="submission" date="2019-01" db="EMBL/GenBank/DDBJ databases">
        <authorList>
            <person name="Chen W.-M."/>
        </authorList>
    </citation>
    <scope>NUCLEOTIDE SEQUENCE [LARGE SCALE GENOMIC DNA]</scope>
    <source>
        <strain evidence="3 4">CCP-18</strain>
    </source>
</reference>
<evidence type="ECO:0000256" key="1">
    <source>
        <dbReference type="SAM" id="Phobius"/>
    </source>
</evidence>
<dbReference type="Pfam" id="PF12158">
    <property type="entry name" value="DUF3592"/>
    <property type="match status" value="1"/>
</dbReference>
<dbReference type="Proteomes" id="UP000288587">
    <property type="component" value="Unassembled WGS sequence"/>
</dbReference>
<dbReference type="EMBL" id="SACM01000006">
    <property type="protein sequence ID" value="RVT82410.1"/>
    <property type="molecule type" value="Genomic_DNA"/>
</dbReference>
<feature type="transmembrane region" description="Helical" evidence="1">
    <location>
        <begin position="133"/>
        <end position="154"/>
    </location>
</feature>
<evidence type="ECO:0000259" key="2">
    <source>
        <dbReference type="Pfam" id="PF12158"/>
    </source>
</evidence>
<feature type="transmembrane region" description="Helical" evidence="1">
    <location>
        <begin position="12"/>
        <end position="31"/>
    </location>
</feature>
<dbReference type="InterPro" id="IPR021994">
    <property type="entry name" value="DUF3592"/>
</dbReference>
<keyword evidence="4" id="KW-1185">Reference proteome</keyword>
<dbReference type="OrthoDB" id="4750277at2"/>
<comment type="caution">
    <text evidence="3">The sequence shown here is derived from an EMBL/GenBank/DDBJ whole genome shotgun (WGS) entry which is preliminary data.</text>
</comment>
<dbReference type="RefSeq" id="WP_127684218.1">
    <property type="nucleotide sequence ID" value="NZ_SACM01000006.1"/>
</dbReference>
<organism evidence="3 4">
    <name type="scientific">Inhella crocodyli</name>
    <dbReference type="NCBI Taxonomy" id="2499851"/>
    <lineage>
        <taxon>Bacteria</taxon>
        <taxon>Pseudomonadati</taxon>
        <taxon>Pseudomonadota</taxon>
        <taxon>Betaproteobacteria</taxon>
        <taxon>Burkholderiales</taxon>
        <taxon>Sphaerotilaceae</taxon>
        <taxon>Inhella</taxon>
    </lineage>
</organism>
<protein>
    <submittedName>
        <fullName evidence="3">DUF3592 domain-containing protein</fullName>
    </submittedName>
</protein>
<keyword evidence="1" id="KW-0472">Membrane</keyword>